<evidence type="ECO:0000256" key="2">
    <source>
        <dbReference type="ARBA" id="ARBA00005695"/>
    </source>
</evidence>
<accession>A0A0R1U8E8</accession>
<name>A0A0R1U8E8_9LACO</name>
<evidence type="ECO:0000256" key="6">
    <source>
        <dbReference type="SAM" id="SignalP"/>
    </source>
</evidence>
<dbReference type="PANTHER" id="PTHR30290">
    <property type="entry name" value="PERIPLASMIC BINDING COMPONENT OF ABC TRANSPORTER"/>
    <property type="match status" value="1"/>
</dbReference>
<dbReference type="Pfam" id="PF00496">
    <property type="entry name" value="SBP_bac_5"/>
    <property type="match status" value="1"/>
</dbReference>
<dbReference type="SUPFAM" id="SSF53850">
    <property type="entry name" value="Periplasmic binding protein-like II"/>
    <property type="match status" value="1"/>
</dbReference>
<protein>
    <submittedName>
        <fullName evidence="8">Oligopeptide-binding protein oppA</fullName>
    </submittedName>
</protein>
<evidence type="ECO:0000256" key="3">
    <source>
        <dbReference type="ARBA" id="ARBA00022448"/>
    </source>
</evidence>
<sequence length="545" mass="60220">MKLAKLAKASAVVAISAVFLTACGSKSSNSSADKQVLNWSINAELPTMDPSKATDTVSFNQLNNSMEGLYRLGKNSKILPGIAKKTEVSDDGLTYTFTLRENAKWSNGDKVTAKDFVYSWQRTVDPATGSQYAYLFDGIANANDIMEGKKQPSELGIKADGDYKLVVTLDKQIPYFKLLMGFPVFFPQNESAVKEYGSKYGTASKYMVYNGPFKLSGWTGSNLSWSLVKNSSYWDKKNVKLDTINFKVNKQDSTAYNLYQSGKIDATVLGAEQARNLKGQTGYTNREQASTFYLQLNQTKSEFQNLKIRQAISKAIDRSQFVKQVLAGASTPAKGFVSSGLATYNGTDFTTASYVKSAVNYDTKEAKKLFEEGLKEIGKDSIEFTILSDDTDKGKKSTEFLQSALTEAFGSDKIKVSASNVPFKTRLSRTTEGNFDVVLSGWGADFADPISFLDLMTSDNSQNAGKWKNEEYDKLIEASKTTDANDEAKRWNDLVEAEKILMNDQGIIPVYQASEAWMVKPSVKNIIFNSAGVNYNFKETYISGN</sequence>
<evidence type="ECO:0000256" key="5">
    <source>
        <dbReference type="ARBA" id="ARBA00022856"/>
    </source>
</evidence>
<evidence type="ECO:0000256" key="4">
    <source>
        <dbReference type="ARBA" id="ARBA00022729"/>
    </source>
</evidence>
<dbReference type="PROSITE" id="PS01040">
    <property type="entry name" value="SBP_BACTERIAL_5"/>
    <property type="match status" value="1"/>
</dbReference>
<evidence type="ECO:0000313" key="9">
    <source>
        <dbReference type="Proteomes" id="UP000051324"/>
    </source>
</evidence>
<evidence type="ECO:0000313" key="8">
    <source>
        <dbReference type="EMBL" id="KRL87186.1"/>
    </source>
</evidence>
<organism evidence="8 9">
    <name type="scientific">Ligilactobacillus apodemi DSM 16634 = JCM 16172</name>
    <dbReference type="NCBI Taxonomy" id="1423724"/>
    <lineage>
        <taxon>Bacteria</taxon>
        <taxon>Bacillati</taxon>
        <taxon>Bacillota</taxon>
        <taxon>Bacilli</taxon>
        <taxon>Lactobacillales</taxon>
        <taxon>Lactobacillaceae</taxon>
        <taxon>Ligilactobacillus</taxon>
    </lineage>
</organism>
<proteinExistence type="inferred from homology"/>
<dbReference type="PROSITE" id="PS51257">
    <property type="entry name" value="PROKAR_LIPOPROTEIN"/>
    <property type="match status" value="1"/>
</dbReference>
<dbReference type="Gene3D" id="3.40.190.10">
    <property type="entry name" value="Periplasmic binding protein-like II"/>
    <property type="match status" value="1"/>
</dbReference>
<dbReference type="Gene3D" id="3.10.105.10">
    <property type="entry name" value="Dipeptide-binding Protein, Domain 3"/>
    <property type="match status" value="1"/>
</dbReference>
<evidence type="ECO:0000256" key="1">
    <source>
        <dbReference type="ARBA" id="ARBA00004193"/>
    </source>
</evidence>
<dbReference type="Proteomes" id="UP000051324">
    <property type="component" value="Unassembled WGS sequence"/>
</dbReference>
<dbReference type="GO" id="GO:1904680">
    <property type="term" value="F:peptide transmembrane transporter activity"/>
    <property type="evidence" value="ECO:0007669"/>
    <property type="project" value="TreeGrafter"/>
</dbReference>
<dbReference type="InterPro" id="IPR030678">
    <property type="entry name" value="Peptide/Ni-bd"/>
</dbReference>
<dbReference type="GO" id="GO:0043190">
    <property type="term" value="C:ATP-binding cassette (ABC) transporter complex"/>
    <property type="evidence" value="ECO:0007669"/>
    <property type="project" value="InterPro"/>
</dbReference>
<feature type="chain" id="PRO_5039142341" evidence="6">
    <location>
        <begin position="25"/>
        <end position="545"/>
    </location>
</feature>
<dbReference type="CDD" id="cd08504">
    <property type="entry name" value="PBP2_OppA"/>
    <property type="match status" value="1"/>
</dbReference>
<dbReference type="PANTHER" id="PTHR30290:SF10">
    <property type="entry name" value="PERIPLASMIC OLIGOPEPTIDE-BINDING PROTEIN-RELATED"/>
    <property type="match status" value="1"/>
</dbReference>
<dbReference type="EMBL" id="AZFT01000006">
    <property type="protein sequence ID" value="KRL87186.1"/>
    <property type="molecule type" value="Genomic_DNA"/>
</dbReference>
<evidence type="ECO:0000259" key="7">
    <source>
        <dbReference type="Pfam" id="PF00496"/>
    </source>
</evidence>
<dbReference type="OrthoDB" id="403896at2"/>
<keyword evidence="5" id="KW-0571">Peptide transport</keyword>
<dbReference type="Gene3D" id="3.90.76.10">
    <property type="entry name" value="Dipeptide-binding Protein, Domain 1"/>
    <property type="match status" value="1"/>
</dbReference>
<keyword evidence="5" id="KW-0653">Protein transport</keyword>
<feature type="signal peptide" evidence="6">
    <location>
        <begin position="1"/>
        <end position="24"/>
    </location>
</feature>
<dbReference type="RefSeq" id="WP_025087287.1">
    <property type="nucleotide sequence ID" value="NZ_AZFT01000006.1"/>
</dbReference>
<dbReference type="GO" id="GO:0015833">
    <property type="term" value="P:peptide transport"/>
    <property type="evidence" value="ECO:0007669"/>
    <property type="project" value="UniProtKB-KW"/>
</dbReference>
<dbReference type="PIRSF" id="PIRSF002741">
    <property type="entry name" value="MppA"/>
    <property type="match status" value="1"/>
</dbReference>
<dbReference type="PATRIC" id="fig|1423724.4.peg.1882"/>
<comment type="similarity">
    <text evidence="2">Belongs to the bacterial solute-binding protein 5 family.</text>
</comment>
<reference evidence="8 9" key="1">
    <citation type="journal article" date="2015" name="Genome Announc.">
        <title>Expanding the biotechnology potential of lactobacilli through comparative genomics of 213 strains and associated genera.</title>
        <authorList>
            <person name="Sun Z."/>
            <person name="Harris H.M."/>
            <person name="McCann A."/>
            <person name="Guo C."/>
            <person name="Argimon S."/>
            <person name="Zhang W."/>
            <person name="Yang X."/>
            <person name="Jeffery I.B."/>
            <person name="Cooney J.C."/>
            <person name="Kagawa T.F."/>
            <person name="Liu W."/>
            <person name="Song Y."/>
            <person name="Salvetti E."/>
            <person name="Wrobel A."/>
            <person name="Rasinkangas P."/>
            <person name="Parkhill J."/>
            <person name="Rea M.C."/>
            <person name="O'Sullivan O."/>
            <person name="Ritari J."/>
            <person name="Douillard F.P."/>
            <person name="Paul Ross R."/>
            <person name="Yang R."/>
            <person name="Briner A.E."/>
            <person name="Felis G.E."/>
            <person name="de Vos W.M."/>
            <person name="Barrangou R."/>
            <person name="Klaenhammer T.R."/>
            <person name="Caufield P.W."/>
            <person name="Cui Y."/>
            <person name="Zhang H."/>
            <person name="O'Toole P.W."/>
        </authorList>
    </citation>
    <scope>NUCLEOTIDE SEQUENCE [LARGE SCALE GENOMIC DNA]</scope>
    <source>
        <strain evidence="8 9">DSM 16634</strain>
    </source>
</reference>
<dbReference type="eggNOG" id="COG4166">
    <property type="taxonomic scope" value="Bacteria"/>
</dbReference>
<gene>
    <name evidence="8" type="ORF">FC32_GL001805</name>
</gene>
<comment type="caution">
    <text evidence="8">The sequence shown here is derived from an EMBL/GenBank/DDBJ whole genome shotgun (WGS) entry which is preliminary data.</text>
</comment>
<keyword evidence="3" id="KW-0813">Transport</keyword>
<keyword evidence="4 6" id="KW-0732">Signal</keyword>
<dbReference type="FunFam" id="3.90.76.10:FF:000001">
    <property type="entry name" value="Oligopeptide ABC transporter substrate-binding protein"/>
    <property type="match status" value="1"/>
</dbReference>
<dbReference type="InterPro" id="IPR000914">
    <property type="entry name" value="SBP_5_dom"/>
</dbReference>
<keyword evidence="9" id="KW-1185">Reference proteome</keyword>
<dbReference type="InterPro" id="IPR023765">
    <property type="entry name" value="SBP_5_CS"/>
</dbReference>
<dbReference type="GO" id="GO:0030288">
    <property type="term" value="C:outer membrane-bounded periplasmic space"/>
    <property type="evidence" value="ECO:0007669"/>
    <property type="project" value="UniProtKB-ARBA"/>
</dbReference>
<comment type="subcellular location">
    <subcellularLocation>
        <location evidence="1">Cell membrane</location>
        <topology evidence="1">Lipid-anchor</topology>
    </subcellularLocation>
</comment>
<feature type="domain" description="Solute-binding protein family 5" evidence="7">
    <location>
        <begin position="78"/>
        <end position="462"/>
    </location>
</feature>
<dbReference type="FunFam" id="3.10.105.10:FF:000001">
    <property type="entry name" value="Oligopeptide ABC transporter, oligopeptide-binding protein"/>
    <property type="match status" value="1"/>
</dbReference>
<dbReference type="AlphaFoldDB" id="A0A0R1U8E8"/>
<dbReference type="InterPro" id="IPR039424">
    <property type="entry name" value="SBP_5"/>
</dbReference>
<dbReference type="STRING" id="1423724.FC32_GL001805"/>